<feature type="compositionally biased region" description="Low complexity" evidence="9">
    <location>
        <begin position="265"/>
        <end position="280"/>
    </location>
</feature>
<dbReference type="OrthoDB" id="654211at2759"/>
<feature type="compositionally biased region" description="Low complexity" evidence="9">
    <location>
        <begin position="719"/>
        <end position="751"/>
    </location>
</feature>
<dbReference type="Gene3D" id="3.30.160.60">
    <property type="entry name" value="Classic Zinc Finger"/>
    <property type="match status" value="1"/>
</dbReference>
<feature type="compositionally biased region" description="Polar residues" evidence="9">
    <location>
        <begin position="752"/>
        <end position="801"/>
    </location>
</feature>
<protein>
    <recommendedName>
        <fullName evidence="10">C2H2-type domain-containing protein</fullName>
    </recommendedName>
</protein>
<feature type="compositionally biased region" description="Low complexity" evidence="9">
    <location>
        <begin position="357"/>
        <end position="386"/>
    </location>
</feature>
<evidence type="ECO:0000256" key="6">
    <source>
        <dbReference type="ARBA" id="ARBA00023163"/>
    </source>
</evidence>
<dbReference type="eggNOG" id="ENOG502SEC6">
    <property type="taxonomic scope" value="Eukaryota"/>
</dbReference>
<sequence length="875" mass="95734">MEAIFAFVSQFCNFLVDIILSAPSDQSLSAVSCASHCKYSAHTPWSPARLSHTLPSGLCLFPDLLTHTRHPGKDARTHTTGHTPHTSATTSLALFYFCFFPAHSLTLNFSLLLPLDLCTQPALSLHITLASPLDRRAWASPCFLFLPVACPFARSLTRSLAHSHLFRSRQPSFSHLSSLAIALSTVRSTLRLSSLFLPGIAPDSLSATLSQPLCVPTSHHDLPDLVPPPSTAQPIACTNQYSTINAEVTVFEAAMDQSHNHQLHGHSSPPLPGQQQQQHDSQLDPRAQDVLAEARKNLQVLIDSGISKDLLHQWVEDSPPLQLSFPIQTTLAATQQPNVLQVPPQPQGPPPPPPSRSPSTLPSHSSFSSNTSASSPSTASSTPTPTGGVHTEIKTEPRHDTATPTWNPAIHGSSAAGQYMTIPEQPDTNVFLPPSYPYAHRTRISVSSTSSGSSGHASLWSVNSARSSMSWQSGTSNRSMAPPLTSASGAPVINGSQVTPSSGNKQNVYWCTSCETSFKRKYDWKRHEDEFHERWRKYPCPEPGCNRSFWGSNSFNQHHKQCHGCKTCPHAEKVVKFLRKRKYWACGFCSALHPARERHVEHVARHFESGLGKNDWMHSRVVYGLLHQPLIHTAWDTLVAEKHTSYGGRRPQFSWHPSKTGRAQGFLEKESPGQLQDLLEFFSGDEVEAQWIVSVAYDLADVVMTNNGNLQSPNPPPSQQVTGSQQQQQFSQDSSFGQMRPPSLLPSSTTSDQASFGTPQFRTPTVFPATQQFQIPRQSPDSSSNSPLTMSPPVLTSQTNNYEKRELPPPPPPPGNGDVMMDFEYSPAPGGFGDWASMTNSMLASTPSQSGQTPTPQAGDWGMMGYFPDPRVTSA</sequence>
<keyword evidence="2" id="KW-0479">Metal-binding</keyword>
<dbReference type="VEuPathDB" id="FungiDB:CCM_07306"/>
<organism evidence="11 12">
    <name type="scientific">Cordyceps militaris (strain CM01)</name>
    <name type="common">Caterpillar fungus</name>
    <dbReference type="NCBI Taxonomy" id="983644"/>
    <lineage>
        <taxon>Eukaryota</taxon>
        <taxon>Fungi</taxon>
        <taxon>Dikarya</taxon>
        <taxon>Ascomycota</taxon>
        <taxon>Pezizomycotina</taxon>
        <taxon>Sordariomycetes</taxon>
        <taxon>Hypocreomycetidae</taxon>
        <taxon>Hypocreales</taxon>
        <taxon>Cordycipitaceae</taxon>
        <taxon>Cordyceps</taxon>
    </lineage>
</organism>
<dbReference type="Proteomes" id="UP000001610">
    <property type="component" value="Unassembled WGS sequence"/>
</dbReference>
<comment type="subcellular location">
    <subcellularLocation>
        <location evidence="1">Nucleus</location>
    </subcellularLocation>
</comment>
<dbReference type="RefSeq" id="XP_006672510.1">
    <property type="nucleotide sequence ID" value="XM_006672447.1"/>
</dbReference>
<feature type="compositionally biased region" description="Pro residues" evidence="9">
    <location>
        <begin position="343"/>
        <end position="356"/>
    </location>
</feature>
<keyword evidence="12" id="KW-1185">Reference proteome</keyword>
<dbReference type="PROSITE" id="PS50157">
    <property type="entry name" value="ZINC_FINGER_C2H2_2"/>
    <property type="match status" value="2"/>
</dbReference>
<evidence type="ECO:0000256" key="1">
    <source>
        <dbReference type="ARBA" id="ARBA00004123"/>
    </source>
</evidence>
<keyword evidence="6" id="KW-0804">Transcription</keyword>
<evidence type="ECO:0000256" key="5">
    <source>
        <dbReference type="ARBA" id="ARBA00023015"/>
    </source>
</evidence>
<dbReference type="InParanoid" id="G3JPK5"/>
<dbReference type="GeneID" id="18169317"/>
<feature type="region of interest" description="Disordered" evidence="9">
    <location>
        <begin position="707"/>
        <end position="875"/>
    </location>
</feature>
<dbReference type="KEGG" id="cmt:CCM_07306"/>
<proteinExistence type="predicted"/>
<dbReference type="SMART" id="SM00355">
    <property type="entry name" value="ZnF_C2H2"/>
    <property type="match status" value="3"/>
</dbReference>
<name>G3JPK5_CORMM</name>
<dbReference type="PANTHER" id="PTHR46179">
    <property type="entry name" value="ZINC FINGER PROTEIN"/>
    <property type="match status" value="1"/>
</dbReference>
<dbReference type="GO" id="GO:0006357">
    <property type="term" value="P:regulation of transcription by RNA polymerase II"/>
    <property type="evidence" value="ECO:0007669"/>
    <property type="project" value="TreeGrafter"/>
</dbReference>
<reference evidence="11 12" key="1">
    <citation type="journal article" date="2011" name="Genome Biol.">
        <title>Genome sequence of the insect pathogenic fungus Cordyceps militaris, a valued traditional Chinese medicine.</title>
        <authorList>
            <person name="Zheng P."/>
            <person name="Xia Y."/>
            <person name="Xiao G."/>
            <person name="Xiong C."/>
            <person name="Hu X."/>
            <person name="Zhang S."/>
            <person name="Zheng H."/>
            <person name="Huang Y."/>
            <person name="Zhou Y."/>
            <person name="Wang S."/>
            <person name="Zhao G.P."/>
            <person name="Liu X."/>
            <person name="St Leger R.J."/>
            <person name="Wang C."/>
        </authorList>
    </citation>
    <scope>NUCLEOTIDE SEQUENCE [LARGE SCALE GENOMIC DNA]</scope>
    <source>
        <strain evidence="11 12">CM01</strain>
    </source>
</reference>
<dbReference type="STRING" id="983644.G3JPK5"/>
<evidence type="ECO:0000256" key="2">
    <source>
        <dbReference type="ARBA" id="ARBA00022723"/>
    </source>
</evidence>
<feature type="compositionally biased region" description="Polar residues" evidence="9">
    <location>
        <begin position="470"/>
        <end position="479"/>
    </location>
</feature>
<dbReference type="InterPro" id="IPR013087">
    <property type="entry name" value="Znf_C2H2_type"/>
</dbReference>
<dbReference type="HOGENOM" id="CLU_016012_0_0_1"/>
<evidence type="ECO:0000256" key="8">
    <source>
        <dbReference type="PROSITE-ProRule" id="PRU00042"/>
    </source>
</evidence>
<dbReference type="GO" id="GO:0005634">
    <property type="term" value="C:nucleus"/>
    <property type="evidence" value="ECO:0007669"/>
    <property type="project" value="UniProtKB-SubCell"/>
</dbReference>
<evidence type="ECO:0000256" key="7">
    <source>
        <dbReference type="ARBA" id="ARBA00023242"/>
    </source>
</evidence>
<evidence type="ECO:0000256" key="9">
    <source>
        <dbReference type="SAM" id="MobiDB-lite"/>
    </source>
</evidence>
<feature type="domain" description="C2H2-type" evidence="10">
    <location>
        <begin position="509"/>
        <end position="537"/>
    </location>
</feature>
<keyword evidence="7" id="KW-0539">Nucleus</keyword>
<evidence type="ECO:0000256" key="3">
    <source>
        <dbReference type="ARBA" id="ARBA00022771"/>
    </source>
</evidence>
<gene>
    <name evidence="11" type="ORF">CCM_07306</name>
</gene>
<dbReference type="PANTHER" id="PTHR46179:SF13">
    <property type="entry name" value="C2H2-TYPE DOMAIN-CONTAINING PROTEIN"/>
    <property type="match status" value="1"/>
</dbReference>
<feature type="region of interest" description="Disordered" evidence="9">
    <location>
        <begin position="339"/>
        <end position="412"/>
    </location>
</feature>
<keyword evidence="3 8" id="KW-0863">Zinc-finger</keyword>
<keyword evidence="4" id="KW-0862">Zinc</keyword>
<feature type="region of interest" description="Disordered" evidence="9">
    <location>
        <begin position="258"/>
        <end position="285"/>
    </location>
</feature>
<dbReference type="PROSITE" id="PS00028">
    <property type="entry name" value="ZINC_FINGER_C2H2_1"/>
    <property type="match status" value="2"/>
</dbReference>
<dbReference type="InterPro" id="IPR051061">
    <property type="entry name" value="Zinc_finger_trans_reg"/>
</dbReference>
<feature type="compositionally biased region" description="Basic and acidic residues" evidence="9">
    <location>
        <begin position="391"/>
        <end position="401"/>
    </location>
</feature>
<dbReference type="EMBL" id="JH126404">
    <property type="protein sequence ID" value="EGX89054.1"/>
    <property type="molecule type" value="Genomic_DNA"/>
</dbReference>
<evidence type="ECO:0000256" key="4">
    <source>
        <dbReference type="ARBA" id="ARBA00022833"/>
    </source>
</evidence>
<evidence type="ECO:0000313" key="11">
    <source>
        <dbReference type="EMBL" id="EGX89054.1"/>
    </source>
</evidence>
<evidence type="ECO:0000313" key="12">
    <source>
        <dbReference type="Proteomes" id="UP000001610"/>
    </source>
</evidence>
<dbReference type="OMA" id="PRMSFMP"/>
<dbReference type="AlphaFoldDB" id="G3JPK5"/>
<feature type="domain" description="C2H2-type" evidence="10">
    <location>
        <begin position="538"/>
        <end position="563"/>
    </location>
</feature>
<dbReference type="GO" id="GO:0008270">
    <property type="term" value="F:zinc ion binding"/>
    <property type="evidence" value="ECO:0007669"/>
    <property type="project" value="UniProtKB-KW"/>
</dbReference>
<feature type="region of interest" description="Disordered" evidence="9">
    <location>
        <begin position="470"/>
        <end position="501"/>
    </location>
</feature>
<accession>G3JPK5</accession>
<feature type="compositionally biased region" description="Polar residues" evidence="9">
    <location>
        <begin position="837"/>
        <end position="856"/>
    </location>
</feature>
<evidence type="ECO:0000259" key="10">
    <source>
        <dbReference type="PROSITE" id="PS50157"/>
    </source>
</evidence>
<keyword evidence="5" id="KW-0805">Transcription regulation</keyword>